<feature type="transmembrane region" description="Helical" evidence="1">
    <location>
        <begin position="337"/>
        <end position="358"/>
    </location>
</feature>
<evidence type="ECO:0000259" key="3">
    <source>
        <dbReference type="SMART" id="SM00703"/>
    </source>
</evidence>
<feature type="transmembrane region" description="Helical" evidence="1">
    <location>
        <begin position="544"/>
        <end position="565"/>
    </location>
</feature>
<organism evidence="4 5">
    <name type="scientific">Tribolium castaneum</name>
    <name type="common">Red flour beetle</name>
    <dbReference type="NCBI Taxonomy" id="7070"/>
    <lineage>
        <taxon>Eukaryota</taxon>
        <taxon>Metazoa</taxon>
        <taxon>Ecdysozoa</taxon>
        <taxon>Arthropoda</taxon>
        <taxon>Hexapoda</taxon>
        <taxon>Insecta</taxon>
        <taxon>Pterygota</taxon>
        <taxon>Neoptera</taxon>
        <taxon>Endopterygota</taxon>
        <taxon>Coleoptera</taxon>
        <taxon>Polyphaga</taxon>
        <taxon>Cucujiformia</taxon>
        <taxon>Tenebrionidae</taxon>
        <taxon>Tenebrionidae incertae sedis</taxon>
        <taxon>Tribolium</taxon>
    </lineage>
</organism>
<evidence type="ECO:0000313" key="4">
    <source>
        <dbReference type="EMBL" id="KYB27776.1"/>
    </source>
</evidence>
<dbReference type="InterPro" id="IPR002656">
    <property type="entry name" value="Acyl_transf_3_dom"/>
</dbReference>
<feature type="chain" id="PRO_5007299996" evidence="2">
    <location>
        <begin position="19"/>
        <end position="669"/>
    </location>
</feature>
<dbReference type="GO" id="GO:0016747">
    <property type="term" value="F:acyltransferase activity, transferring groups other than amino-acyl groups"/>
    <property type="evidence" value="ECO:0007669"/>
    <property type="project" value="InterPro"/>
</dbReference>
<dbReference type="EMBL" id="KQ971338">
    <property type="protein sequence ID" value="KYB27776.1"/>
    <property type="molecule type" value="Genomic_DNA"/>
</dbReference>
<gene>
    <name evidence="4" type="primary">AUGUSTUS-3.0.2_32717</name>
    <name evidence="4" type="ORF">TcasGA2_TC032717</name>
</gene>
<feature type="transmembrane region" description="Helical" evidence="1">
    <location>
        <begin position="189"/>
        <end position="214"/>
    </location>
</feature>
<feature type="signal peptide" evidence="2">
    <location>
        <begin position="1"/>
        <end position="18"/>
    </location>
</feature>
<protein>
    <submittedName>
        <fullName evidence="4">Nose resistant to fluoxetine protein 6-like Protein</fullName>
    </submittedName>
</protein>
<keyword evidence="1" id="KW-0812">Transmembrane</keyword>
<feature type="transmembrane region" description="Helical" evidence="1">
    <location>
        <begin position="257"/>
        <end position="274"/>
    </location>
</feature>
<dbReference type="FunCoup" id="A0A139WIK1">
    <property type="interactions" value="3"/>
</dbReference>
<keyword evidence="2" id="KW-0732">Signal</keyword>
<feature type="transmembrane region" description="Helical" evidence="1">
    <location>
        <begin position="503"/>
        <end position="524"/>
    </location>
</feature>
<dbReference type="InterPro" id="IPR006621">
    <property type="entry name" value="Nose-resist-to-fluoxetine_N"/>
</dbReference>
<accession>A0A139WIK1</accession>
<proteinExistence type="predicted"/>
<feature type="transmembrane region" description="Helical" evidence="1">
    <location>
        <begin position="401"/>
        <end position="421"/>
    </location>
</feature>
<dbReference type="Proteomes" id="UP000007266">
    <property type="component" value="Linkage group 4"/>
</dbReference>
<dbReference type="SMART" id="SM00703">
    <property type="entry name" value="NRF"/>
    <property type="match status" value="1"/>
</dbReference>
<dbReference type="STRING" id="7070.A0A139WIK1"/>
<dbReference type="InterPro" id="IPR052728">
    <property type="entry name" value="O2_lipid_transport_reg"/>
</dbReference>
<keyword evidence="5" id="KW-1185">Reference proteome</keyword>
<evidence type="ECO:0000256" key="2">
    <source>
        <dbReference type="SAM" id="SignalP"/>
    </source>
</evidence>
<dbReference type="KEGG" id="tca:658115"/>
<reference evidence="4 5" key="1">
    <citation type="journal article" date="2008" name="Nature">
        <title>The genome of the model beetle and pest Tribolium castaneum.</title>
        <authorList>
            <consortium name="Tribolium Genome Sequencing Consortium"/>
            <person name="Richards S."/>
            <person name="Gibbs R.A."/>
            <person name="Weinstock G.M."/>
            <person name="Brown S.J."/>
            <person name="Denell R."/>
            <person name="Beeman R.W."/>
            <person name="Gibbs R."/>
            <person name="Beeman R.W."/>
            <person name="Brown S.J."/>
            <person name="Bucher G."/>
            <person name="Friedrich M."/>
            <person name="Grimmelikhuijzen C.J."/>
            <person name="Klingler M."/>
            <person name="Lorenzen M."/>
            <person name="Richards S."/>
            <person name="Roth S."/>
            <person name="Schroder R."/>
            <person name="Tautz D."/>
            <person name="Zdobnov E.M."/>
            <person name="Muzny D."/>
            <person name="Gibbs R.A."/>
            <person name="Weinstock G.M."/>
            <person name="Attaway T."/>
            <person name="Bell S."/>
            <person name="Buhay C.J."/>
            <person name="Chandrabose M.N."/>
            <person name="Chavez D."/>
            <person name="Clerk-Blankenburg K.P."/>
            <person name="Cree A."/>
            <person name="Dao M."/>
            <person name="Davis C."/>
            <person name="Chacko J."/>
            <person name="Dinh H."/>
            <person name="Dugan-Rocha S."/>
            <person name="Fowler G."/>
            <person name="Garner T.T."/>
            <person name="Garnes J."/>
            <person name="Gnirke A."/>
            <person name="Hawes A."/>
            <person name="Hernandez J."/>
            <person name="Hines S."/>
            <person name="Holder M."/>
            <person name="Hume J."/>
            <person name="Jhangiani S.N."/>
            <person name="Joshi V."/>
            <person name="Khan Z.M."/>
            <person name="Jackson L."/>
            <person name="Kovar C."/>
            <person name="Kowis A."/>
            <person name="Lee S."/>
            <person name="Lewis L.R."/>
            <person name="Margolis J."/>
            <person name="Morgan M."/>
            <person name="Nazareth L.V."/>
            <person name="Nguyen N."/>
            <person name="Okwuonu G."/>
            <person name="Parker D."/>
            <person name="Richards S."/>
            <person name="Ruiz S.J."/>
            <person name="Santibanez J."/>
            <person name="Savard J."/>
            <person name="Scherer S.E."/>
            <person name="Schneider B."/>
            <person name="Sodergren E."/>
            <person name="Tautz D."/>
            <person name="Vattahil S."/>
            <person name="Villasana D."/>
            <person name="White C.S."/>
            <person name="Wright R."/>
            <person name="Park Y."/>
            <person name="Beeman R.W."/>
            <person name="Lord J."/>
            <person name="Oppert B."/>
            <person name="Lorenzen M."/>
            <person name="Brown S."/>
            <person name="Wang L."/>
            <person name="Savard J."/>
            <person name="Tautz D."/>
            <person name="Richards S."/>
            <person name="Weinstock G."/>
            <person name="Gibbs R.A."/>
            <person name="Liu Y."/>
            <person name="Worley K."/>
            <person name="Weinstock G."/>
            <person name="Elsik C.G."/>
            <person name="Reese J.T."/>
            <person name="Elhaik E."/>
            <person name="Landan G."/>
            <person name="Graur D."/>
            <person name="Arensburger P."/>
            <person name="Atkinson P."/>
            <person name="Beeman R.W."/>
            <person name="Beidler J."/>
            <person name="Brown S.J."/>
            <person name="Demuth J.P."/>
            <person name="Drury D.W."/>
            <person name="Du Y.Z."/>
            <person name="Fujiwara H."/>
            <person name="Lorenzen M."/>
            <person name="Maselli V."/>
            <person name="Osanai M."/>
            <person name="Park Y."/>
            <person name="Robertson H.M."/>
            <person name="Tu Z."/>
            <person name="Wang J.J."/>
            <person name="Wang S."/>
            <person name="Richards S."/>
            <person name="Song H."/>
            <person name="Zhang L."/>
            <person name="Sodergren E."/>
            <person name="Werner D."/>
            <person name="Stanke M."/>
            <person name="Morgenstern B."/>
            <person name="Solovyev V."/>
            <person name="Kosarev P."/>
            <person name="Brown G."/>
            <person name="Chen H.C."/>
            <person name="Ermolaeva O."/>
            <person name="Hlavina W."/>
            <person name="Kapustin Y."/>
            <person name="Kiryutin B."/>
            <person name="Kitts P."/>
            <person name="Maglott D."/>
            <person name="Pruitt K."/>
            <person name="Sapojnikov V."/>
            <person name="Souvorov A."/>
            <person name="Mackey A.J."/>
            <person name="Waterhouse R.M."/>
            <person name="Wyder S."/>
            <person name="Zdobnov E.M."/>
            <person name="Zdobnov E.M."/>
            <person name="Wyder S."/>
            <person name="Kriventseva E.V."/>
            <person name="Kadowaki T."/>
            <person name="Bork P."/>
            <person name="Aranda M."/>
            <person name="Bao R."/>
            <person name="Beermann A."/>
            <person name="Berns N."/>
            <person name="Bolognesi R."/>
            <person name="Bonneton F."/>
            <person name="Bopp D."/>
            <person name="Brown S.J."/>
            <person name="Bucher G."/>
            <person name="Butts T."/>
            <person name="Chaumot A."/>
            <person name="Denell R.E."/>
            <person name="Ferrier D.E."/>
            <person name="Friedrich M."/>
            <person name="Gordon C.M."/>
            <person name="Jindra M."/>
            <person name="Klingler M."/>
            <person name="Lan Q."/>
            <person name="Lattorff H.M."/>
            <person name="Laudet V."/>
            <person name="von Levetsow C."/>
            <person name="Liu Z."/>
            <person name="Lutz R."/>
            <person name="Lynch J.A."/>
            <person name="da Fonseca R.N."/>
            <person name="Posnien N."/>
            <person name="Reuter R."/>
            <person name="Roth S."/>
            <person name="Savard J."/>
            <person name="Schinko J.B."/>
            <person name="Schmitt C."/>
            <person name="Schoppmeier M."/>
            <person name="Schroder R."/>
            <person name="Shippy T.D."/>
            <person name="Simonnet F."/>
            <person name="Marques-Souza H."/>
            <person name="Tautz D."/>
            <person name="Tomoyasu Y."/>
            <person name="Trauner J."/>
            <person name="Van der Zee M."/>
            <person name="Vervoort M."/>
            <person name="Wittkopp N."/>
            <person name="Wimmer E.A."/>
            <person name="Yang X."/>
            <person name="Jones A.K."/>
            <person name="Sattelle D.B."/>
            <person name="Ebert P.R."/>
            <person name="Nelson D."/>
            <person name="Scott J.G."/>
            <person name="Beeman R.W."/>
            <person name="Muthukrishnan S."/>
            <person name="Kramer K.J."/>
            <person name="Arakane Y."/>
            <person name="Beeman R.W."/>
            <person name="Zhu Q."/>
            <person name="Hogenkamp D."/>
            <person name="Dixit R."/>
            <person name="Oppert B."/>
            <person name="Jiang H."/>
            <person name="Zou Z."/>
            <person name="Marshall J."/>
            <person name="Elpidina E."/>
            <person name="Vinokurov K."/>
            <person name="Oppert C."/>
            <person name="Zou Z."/>
            <person name="Evans J."/>
            <person name="Lu Z."/>
            <person name="Zhao P."/>
            <person name="Sumathipala N."/>
            <person name="Altincicek B."/>
            <person name="Vilcinskas A."/>
            <person name="Williams M."/>
            <person name="Hultmark D."/>
            <person name="Hetru C."/>
            <person name="Jiang H."/>
            <person name="Grimmelikhuijzen C.J."/>
            <person name="Hauser F."/>
            <person name="Cazzamali G."/>
            <person name="Williamson M."/>
            <person name="Park Y."/>
            <person name="Li B."/>
            <person name="Tanaka Y."/>
            <person name="Predel R."/>
            <person name="Neupert S."/>
            <person name="Schachtner J."/>
            <person name="Verleyen P."/>
            <person name="Raible F."/>
            <person name="Bork P."/>
            <person name="Friedrich M."/>
            <person name="Walden K.K."/>
            <person name="Robertson H.M."/>
            <person name="Angeli S."/>
            <person name="Foret S."/>
            <person name="Bucher G."/>
            <person name="Schuetz S."/>
            <person name="Maleszka R."/>
            <person name="Wimmer E.A."/>
            <person name="Beeman R.W."/>
            <person name="Lorenzen M."/>
            <person name="Tomoyasu Y."/>
            <person name="Miller S.C."/>
            <person name="Grossmann D."/>
            <person name="Bucher G."/>
        </authorList>
    </citation>
    <scope>NUCLEOTIDE SEQUENCE [LARGE SCALE GENOMIC DNA]</scope>
    <source>
        <strain evidence="4 5">Georgia GA2</strain>
    </source>
</reference>
<feature type="domain" description="Nose resistant-to-fluoxetine protein N-terminal" evidence="3">
    <location>
        <begin position="43"/>
        <end position="181"/>
    </location>
</feature>
<keyword evidence="1" id="KW-0472">Membrane</keyword>
<dbReference type="AlphaFoldDB" id="A0A139WIK1"/>
<dbReference type="PANTHER" id="PTHR11161">
    <property type="entry name" value="O-ACYLTRANSFERASE"/>
    <property type="match status" value="1"/>
</dbReference>
<feature type="transmembrane region" description="Helical" evidence="1">
    <location>
        <begin position="577"/>
        <end position="599"/>
    </location>
</feature>
<feature type="transmembrane region" description="Helical" evidence="1">
    <location>
        <begin position="474"/>
        <end position="491"/>
    </location>
</feature>
<feature type="transmembrane region" description="Helical" evidence="1">
    <location>
        <begin position="428"/>
        <end position="447"/>
    </location>
</feature>
<dbReference type="Pfam" id="PF01757">
    <property type="entry name" value="Acyl_transf_3"/>
    <property type="match status" value="1"/>
</dbReference>
<dbReference type="InParanoid" id="A0A139WIK1"/>
<feature type="transmembrane region" description="Helical" evidence="1">
    <location>
        <begin position="294"/>
        <end position="317"/>
    </location>
</feature>
<reference evidence="4 5" key="2">
    <citation type="journal article" date="2010" name="Nucleic Acids Res.">
        <title>BeetleBase in 2010: revisions to provide comprehensive genomic information for Tribolium castaneum.</title>
        <authorList>
            <person name="Kim H.S."/>
            <person name="Murphy T."/>
            <person name="Xia J."/>
            <person name="Caragea D."/>
            <person name="Park Y."/>
            <person name="Beeman R.W."/>
            <person name="Lorenzen M.D."/>
            <person name="Butcher S."/>
            <person name="Manak J.R."/>
            <person name="Brown S.J."/>
        </authorList>
    </citation>
    <scope>GENOME REANNOTATION</scope>
    <source>
        <strain evidence="4 5">Georgia GA2</strain>
    </source>
</reference>
<dbReference type="OrthoDB" id="118951at2759"/>
<evidence type="ECO:0000313" key="5">
    <source>
        <dbReference type="Proteomes" id="UP000007266"/>
    </source>
</evidence>
<dbReference type="Pfam" id="PF20146">
    <property type="entry name" value="NRF"/>
    <property type="match status" value="1"/>
</dbReference>
<evidence type="ECO:0000256" key="1">
    <source>
        <dbReference type="SAM" id="Phobius"/>
    </source>
</evidence>
<feature type="transmembrane region" description="Helical" evidence="1">
    <location>
        <begin position="619"/>
        <end position="640"/>
    </location>
</feature>
<keyword evidence="1" id="KW-1133">Transmembrane helix</keyword>
<name>A0A139WIK1_TRICA</name>
<sequence length="669" mass="76940">MLKQFFTLFLVSLNTINAQSIPDFLNFAQYYEDVLEFLSKLEPNECNTQLLRLFSSLQNETWARDMLDASAKPQAGIFMGNIMHVGNYDECLRIPGKYCSALFQAHPEFAPKYLKDYFSKFKAETAREDQEEELYIQGRFSLGLCVPRVCRVNDLQNLSNVFENRLKFPLHFTFVEDYCDDGEAKPITAGAVVAIVIFSLFGVIVVASTLYDFFVYQYVTDKKPNIHVAFSMLTNGKKLLSTKTAEGNLNCLNGLRVISLMWIVLGHGFQYSFYVPVINSLDMEEWKNFKANCLIIACSVAVDTFFVISGLLLVYLFLKSEAKGAKFSIPMFYLHRILRLTPSLAMAVLFTATLINYMGKGPFWPIVHQMFQKDCQNYWWATLLYIQNYAYPHNQCVGQSWYLAVDTQMYFLSPLILFPLVRWPKKTLTAIGVFVVLNCSYVFEITWKKQLGTTLFDQEDQHYELLYSPTHVRGVPYLIGMACGYLVFQYKTCKNLKLSKTKILFLWSLALGTLVAIVIIHYPMTQGNKHTDLFQTSFFNSLHRVVWSLALCVLIILCINGYGGLINSFLSHKIFTVLIRLNYNIYLLHMALLTIMTAQKRTPGYFSDLFCFHQFWGDYMFSVATAILWTLVFESPILMIEKIIFAPKKTPTPVKEQAIDIENGQQKNN</sequence>
<dbReference type="OMA" id="QHFSNYD"/>
<dbReference type="PANTHER" id="PTHR11161:SF0">
    <property type="entry name" value="O-ACYLTRANSFERASE LIKE PROTEIN"/>
    <property type="match status" value="1"/>
</dbReference>